<dbReference type="AlphaFoldDB" id="A0A6J4P6P6"/>
<evidence type="ECO:0000313" key="1">
    <source>
        <dbReference type="EMBL" id="CAA9404261.1"/>
    </source>
</evidence>
<reference evidence="1" key="1">
    <citation type="submission" date="2020-02" db="EMBL/GenBank/DDBJ databases">
        <authorList>
            <person name="Meier V. D."/>
        </authorList>
    </citation>
    <scope>NUCLEOTIDE SEQUENCE</scope>
    <source>
        <strain evidence="1">AVDCRST_MAG84</strain>
    </source>
</reference>
<accession>A0A6J4P6P6</accession>
<dbReference type="EMBL" id="CADCTZ010001544">
    <property type="protein sequence ID" value="CAA9404261.1"/>
    <property type="molecule type" value="Genomic_DNA"/>
</dbReference>
<organism evidence="1">
    <name type="scientific">uncultured Microcoleus sp</name>
    <dbReference type="NCBI Taxonomy" id="259945"/>
    <lineage>
        <taxon>Bacteria</taxon>
        <taxon>Bacillati</taxon>
        <taxon>Cyanobacteriota</taxon>
        <taxon>Cyanophyceae</taxon>
        <taxon>Oscillatoriophycideae</taxon>
        <taxon>Oscillatoriales</taxon>
        <taxon>Microcoleaceae</taxon>
        <taxon>Microcoleus</taxon>
        <taxon>environmental samples</taxon>
    </lineage>
</organism>
<name>A0A6J4P6P6_9CYAN</name>
<protein>
    <submittedName>
        <fullName evidence="1">Uncharacterized protein</fullName>
    </submittedName>
</protein>
<proteinExistence type="predicted"/>
<sequence length="40" mass="4330">MKLLPTSMSVARGLRLAFRSKLGLTSSTQPAAVNASKYNY</sequence>
<gene>
    <name evidence="1" type="ORF">AVDCRST_MAG84-6287</name>
</gene>